<dbReference type="VEuPathDB" id="FungiDB:VP01_13918g1"/>
<name>A0A0L6VL56_9BASI</name>
<dbReference type="AlphaFoldDB" id="A0A0L6VL56"/>
<evidence type="ECO:0000313" key="3">
    <source>
        <dbReference type="Proteomes" id="UP000037035"/>
    </source>
</evidence>
<proteinExistence type="predicted"/>
<evidence type="ECO:0000256" key="1">
    <source>
        <dbReference type="SAM" id="MobiDB-lite"/>
    </source>
</evidence>
<feature type="compositionally biased region" description="Polar residues" evidence="1">
    <location>
        <begin position="1"/>
        <end position="10"/>
    </location>
</feature>
<gene>
    <name evidence="2" type="ORF">VP01_13918g1</name>
</gene>
<dbReference type="EMBL" id="LAVV01004352">
    <property type="protein sequence ID" value="KNZ61506.1"/>
    <property type="molecule type" value="Genomic_DNA"/>
</dbReference>
<organism evidence="2 3">
    <name type="scientific">Puccinia sorghi</name>
    <dbReference type="NCBI Taxonomy" id="27349"/>
    <lineage>
        <taxon>Eukaryota</taxon>
        <taxon>Fungi</taxon>
        <taxon>Dikarya</taxon>
        <taxon>Basidiomycota</taxon>
        <taxon>Pucciniomycotina</taxon>
        <taxon>Pucciniomycetes</taxon>
        <taxon>Pucciniales</taxon>
        <taxon>Pucciniaceae</taxon>
        <taxon>Puccinia</taxon>
    </lineage>
</organism>
<keyword evidence="3" id="KW-1185">Reference proteome</keyword>
<feature type="region of interest" description="Disordered" evidence="1">
    <location>
        <begin position="1"/>
        <end position="22"/>
    </location>
</feature>
<protein>
    <submittedName>
        <fullName evidence="2">Uncharacterized protein</fullName>
    </submittedName>
</protein>
<comment type="caution">
    <text evidence="2">The sequence shown here is derived from an EMBL/GenBank/DDBJ whole genome shotgun (WGS) entry which is preliminary data.</text>
</comment>
<reference evidence="2 3" key="1">
    <citation type="submission" date="2015-08" db="EMBL/GenBank/DDBJ databases">
        <title>Next Generation Sequencing and Analysis of the Genome of Puccinia sorghi L Schw, the Causal Agent of Maize Common Rust.</title>
        <authorList>
            <person name="Rochi L."/>
            <person name="Burguener G."/>
            <person name="Darino M."/>
            <person name="Turjanski A."/>
            <person name="Kreff E."/>
            <person name="Dieguez M.J."/>
            <person name="Sacco F."/>
        </authorList>
    </citation>
    <scope>NUCLEOTIDE SEQUENCE [LARGE SCALE GENOMIC DNA]</scope>
    <source>
        <strain evidence="2 3">RO10H11247</strain>
    </source>
</reference>
<sequence length="89" mass="10005">MEGSTSPTQEKTPRAPNWTEAKHEKLALSWPAVSKRPEWSKKMLGPAFYEAVATHFNANSSTRRTSDLRKRLCVAASKLLSVFQGRETD</sequence>
<evidence type="ECO:0000313" key="2">
    <source>
        <dbReference type="EMBL" id="KNZ61506.1"/>
    </source>
</evidence>
<accession>A0A0L6VL56</accession>
<dbReference type="Proteomes" id="UP000037035">
    <property type="component" value="Unassembled WGS sequence"/>
</dbReference>